<dbReference type="RefSeq" id="WP_086601259.1">
    <property type="nucleotide sequence ID" value="NZ_NGFN01000071.1"/>
</dbReference>
<keyword evidence="1" id="KW-0472">Membrane</keyword>
<feature type="transmembrane region" description="Helical" evidence="1">
    <location>
        <begin position="17"/>
        <end position="36"/>
    </location>
</feature>
<name>A0A243S4V0_9ACTN</name>
<dbReference type="Proteomes" id="UP000195105">
    <property type="component" value="Unassembled WGS sequence"/>
</dbReference>
<gene>
    <name evidence="2" type="ORF">CA983_14245</name>
</gene>
<sequence length="147" mass="15947">MPTAAARQLVRTLGRRGVVLLIFGSGKVCYGAGFLADPEPRPRGLELLTSVAPMQCWAWVWIVFGSITFASAWLRIGRDRVGFLAALVPPSVWGVAYAVSAVDGYLRAWFIAGWFATSHAALICWAATVREDPTPRRSRKSPEGGGQ</sequence>
<feature type="transmembrane region" description="Helical" evidence="1">
    <location>
        <begin position="56"/>
        <end position="74"/>
    </location>
</feature>
<comment type="caution">
    <text evidence="2">The sequence shown here is derived from an EMBL/GenBank/DDBJ whole genome shotgun (WGS) entry which is preliminary data.</text>
</comment>
<keyword evidence="1" id="KW-0812">Transmembrane</keyword>
<proteinExistence type="predicted"/>
<feature type="transmembrane region" description="Helical" evidence="1">
    <location>
        <begin position="108"/>
        <end position="129"/>
    </location>
</feature>
<reference evidence="2 3" key="1">
    <citation type="submission" date="2017-05" db="EMBL/GenBank/DDBJ databases">
        <title>Biotechnological potential of actinobacteria isolated from South African environments.</title>
        <authorList>
            <person name="Le Roes-Hill M."/>
            <person name="Prins A."/>
            <person name="Durrell K.A."/>
        </authorList>
    </citation>
    <scope>NUCLEOTIDE SEQUENCE [LARGE SCALE GENOMIC DNA]</scope>
    <source>
        <strain evidence="2 3">HMC13</strain>
    </source>
</reference>
<evidence type="ECO:0000313" key="3">
    <source>
        <dbReference type="Proteomes" id="UP000195105"/>
    </source>
</evidence>
<evidence type="ECO:0000313" key="2">
    <source>
        <dbReference type="EMBL" id="OUD02582.1"/>
    </source>
</evidence>
<keyword evidence="1" id="KW-1133">Transmembrane helix</keyword>
<organism evidence="2 3">
    <name type="scientific">Streptomyces swartbergensis</name>
    <dbReference type="NCBI Taxonomy" id="487165"/>
    <lineage>
        <taxon>Bacteria</taxon>
        <taxon>Bacillati</taxon>
        <taxon>Actinomycetota</taxon>
        <taxon>Actinomycetes</taxon>
        <taxon>Kitasatosporales</taxon>
        <taxon>Streptomycetaceae</taxon>
        <taxon>Streptomyces</taxon>
    </lineage>
</organism>
<protein>
    <submittedName>
        <fullName evidence="2">Uncharacterized protein</fullName>
    </submittedName>
</protein>
<accession>A0A243S4V0</accession>
<feature type="transmembrane region" description="Helical" evidence="1">
    <location>
        <begin position="81"/>
        <end position="102"/>
    </location>
</feature>
<keyword evidence="3" id="KW-1185">Reference proteome</keyword>
<dbReference type="AlphaFoldDB" id="A0A243S4V0"/>
<evidence type="ECO:0000256" key="1">
    <source>
        <dbReference type="SAM" id="Phobius"/>
    </source>
</evidence>
<dbReference type="EMBL" id="NGFN01000071">
    <property type="protein sequence ID" value="OUD02582.1"/>
    <property type="molecule type" value="Genomic_DNA"/>
</dbReference>